<protein>
    <recommendedName>
        <fullName evidence="1">Co-chaperone DjlA N-terminal domain-containing protein</fullName>
    </recommendedName>
</protein>
<proteinExistence type="predicted"/>
<dbReference type="CDD" id="cd07176">
    <property type="entry name" value="terB"/>
    <property type="match status" value="1"/>
</dbReference>
<dbReference type="EMBL" id="OMKW01000003">
    <property type="protein sequence ID" value="SPF29926.1"/>
    <property type="molecule type" value="Genomic_DNA"/>
</dbReference>
<reference evidence="2 3" key="1">
    <citation type="submission" date="2018-03" db="EMBL/GenBank/DDBJ databases">
        <authorList>
            <person name="Keele B.F."/>
        </authorList>
    </citation>
    <scope>NUCLEOTIDE SEQUENCE [LARGE SCALE GENOMIC DNA]</scope>
    <source>
        <strain evidence="2 3">CeCT 8812</strain>
    </source>
</reference>
<dbReference type="SUPFAM" id="SSF158682">
    <property type="entry name" value="TerB-like"/>
    <property type="match status" value="1"/>
</dbReference>
<dbReference type="Proteomes" id="UP000244932">
    <property type="component" value="Unassembled WGS sequence"/>
</dbReference>
<dbReference type="AlphaFoldDB" id="A0A2R8ACE4"/>
<evidence type="ECO:0000259" key="1">
    <source>
        <dbReference type="Pfam" id="PF05099"/>
    </source>
</evidence>
<dbReference type="Gene3D" id="1.10.3680.10">
    <property type="entry name" value="TerB-like"/>
    <property type="match status" value="1"/>
</dbReference>
<dbReference type="InterPro" id="IPR007791">
    <property type="entry name" value="DjlA_N"/>
</dbReference>
<sequence>MALFSRLRGSKGPDTTIAKAVIAPSVLTMAADGRIDNSEIAQLANLCGFSPIFFGIEGKVISDLINQIISDVRAKGSEQVLREAAGVLSPALRETAFCFAARISLADGTIDRAEEATLAATAAVLEVNRDVLNKILDVVVILQRPANA</sequence>
<evidence type="ECO:0000313" key="2">
    <source>
        <dbReference type="EMBL" id="SPF29926.1"/>
    </source>
</evidence>
<organism evidence="2 3">
    <name type="scientific">Pontivivens insulae</name>
    <dbReference type="NCBI Taxonomy" id="1639689"/>
    <lineage>
        <taxon>Bacteria</taxon>
        <taxon>Pseudomonadati</taxon>
        <taxon>Pseudomonadota</taxon>
        <taxon>Alphaproteobacteria</taxon>
        <taxon>Rhodobacterales</taxon>
        <taxon>Paracoccaceae</taxon>
        <taxon>Pontivivens</taxon>
    </lineage>
</organism>
<dbReference type="OrthoDB" id="7855934at2"/>
<name>A0A2R8ACE4_9RHOB</name>
<accession>A0A2R8ACE4</accession>
<evidence type="ECO:0000313" key="3">
    <source>
        <dbReference type="Proteomes" id="UP000244932"/>
    </source>
</evidence>
<gene>
    <name evidence="2" type="ORF">POI8812_02252</name>
</gene>
<keyword evidence="3" id="KW-1185">Reference proteome</keyword>
<dbReference type="RefSeq" id="WP_146186160.1">
    <property type="nucleotide sequence ID" value="NZ_OMKW01000003.1"/>
</dbReference>
<dbReference type="Pfam" id="PF05099">
    <property type="entry name" value="TerB"/>
    <property type="match status" value="1"/>
</dbReference>
<feature type="domain" description="Co-chaperone DjlA N-terminal" evidence="1">
    <location>
        <begin position="19"/>
        <end position="131"/>
    </location>
</feature>
<dbReference type="InterPro" id="IPR029024">
    <property type="entry name" value="TerB-like"/>
</dbReference>